<name>A0A179DHQ8_9SPHI</name>
<evidence type="ECO:0000313" key="1">
    <source>
        <dbReference type="EMBL" id="OAQ40561.1"/>
    </source>
</evidence>
<dbReference type="OrthoDB" id="9781616at2"/>
<dbReference type="STRING" id="1826909.A5893_06340"/>
<reference evidence="1 2" key="1">
    <citation type="submission" date="2016-04" db="EMBL/GenBank/DDBJ databases">
        <authorList>
            <person name="Evans L.H."/>
            <person name="Alamgir A."/>
            <person name="Owens N."/>
            <person name="Weber N.D."/>
            <person name="Virtaneva K."/>
            <person name="Barbian K."/>
            <person name="Babar A."/>
            <person name="Rosenke K."/>
        </authorList>
    </citation>
    <scope>NUCLEOTIDE SEQUENCE [LARGE SCALE GENOMIC DNA]</scope>
    <source>
        <strain evidence="1 2">CCM 8644</strain>
    </source>
</reference>
<organism evidence="1 2">
    <name type="scientific">Pedobacter psychrophilus</name>
    <dbReference type="NCBI Taxonomy" id="1826909"/>
    <lineage>
        <taxon>Bacteria</taxon>
        <taxon>Pseudomonadati</taxon>
        <taxon>Bacteroidota</taxon>
        <taxon>Sphingobacteriia</taxon>
        <taxon>Sphingobacteriales</taxon>
        <taxon>Sphingobacteriaceae</taxon>
        <taxon>Pedobacter</taxon>
    </lineage>
</organism>
<accession>A0A179DHQ8</accession>
<dbReference type="PANTHER" id="PTHR36454">
    <property type="entry name" value="LMO2823 PROTEIN"/>
    <property type="match status" value="1"/>
</dbReference>
<dbReference type="EMBL" id="LWHJ01000022">
    <property type="protein sequence ID" value="OAQ40561.1"/>
    <property type="molecule type" value="Genomic_DNA"/>
</dbReference>
<reference evidence="1 2" key="2">
    <citation type="submission" date="2016-06" db="EMBL/GenBank/DDBJ databases">
        <title>Pedobacter psychrophilus sp. nov., isolated from Antarctic fragmentary rock.</title>
        <authorList>
            <person name="Svec P."/>
        </authorList>
    </citation>
    <scope>NUCLEOTIDE SEQUENCE [LARGE SCALE GENOMIC DNA]</scope>
    <source>
        <strain evidence="1 2">CCM 8644</strain>
    </source>
</reference>
<sequence length="410" mass="47583">MPNIKPFKAILPSQAKASNVVVGLENLSISSAKAIGNANPFSFVHLLVPKIENYYLRGSKQEIAFKKIAENFDDFIQQEILVKDKQEAIYIYTKSKNGNVKTGIWTVSNIHDYLSNQIKKHELTRLEREKGLVEYLQQTGLDANPVLITFEKNDDLEKIIKNEKLKPAHLDFNIADEQHQIWKVTDEIVNHNIQAIFRKMPNTYIADGHHRAAAACSYGVERRLLNLKHNGSEEYNYFSSVYISADQLEILPFHRFLKLNHLFDHVEILEFLMDNFKIKEIERKDLIPTKEHFIGFYYQNKAYQIDFNDFLNSNILHDLDVSLLQKNILKPLFNVNDPREDEKLYFIGGEIDLELNLNMIDLGKFDIAFFLYPTSIKDLMKIADLGETMPPKSTWFEPKFLAGLITHEMD</sequence>
<keyword evidence="2" id="KW-1185">Reference proteome</keyword>
<evidence type="ECO:0008006" key="3">
    <source>
        <dbReference type="Google" id="ProtNLM"/>
    </source>
</evidence>
<dbReference type="PANTHER" id="PTHR36454:SF1">
    <property type="entry name" value="DUF1015 DOMAIN-CONTAINING PROTEIN"/>
    <property type="match status" value="1"/>
</dbReference>
<dbReference type="InterPro" id="IPR008323">
    <property type="entry name" value="UCP033563"/>
</dbReference>
<gene>
    <name evidence="1" type="ORF">A5893_06340</name>
</gene>
<dbReference type="Pfam" id="PF06245">
    <property type="entry name" value="DUF1015"/>
    <property type="match status" value="1"/>
</dbReference>
<dbReference type="AlphaFoldDB" id="A0A179DHQ8"/>
<protein>
    <recommendedName>
        <fullName evidence="3">DUF1015 domain-containing protein</fullName>
    </recommendedName>
</protein>
<proteinExistence type="predicted"/>
<dbReference type="Proteomes" id="UP000078459">
    <property type="component" value="Unassembled WGS sequence"/>
</dbReference>
<dbReference type="PIRSF" id="PIRSF033563">
    <property type="entry name" value="UCP033563"/>
    <property type="match status" value="1"/>
</dbReference>
<comment type="caution">
    <text evidence="1">The sequence shown here is derived from an EMBL/GenBank/DDBJ whole genome shotgun (WGS) entry which is preliminary data.</text>
</comment>
<evidence type="ECO:0000313" key="2">
    <source>
        <dbReference type="Proteomes" id="UP000078459"/>
    </source>
</evidence>